<reference evidence="1" key="1">
    <citation type="submission" date="2020-04" db="EMBL/GenBank/DDBJ databases">
        <authorList>
            <person name="Chiriac C."/>
            <person name="Salcher M."/>
            <person name="Ghai R."/>
            <person name="Kavagutti S V."/>
        </authorList>
    </citation>
    <scope>NUCLEOTIDE SEQUENCE</scope>
</reference>
<protein>
    <submittedName>
        <fullName evidence="1">Uncharacterized protein</fullName>
    </submittedName>
</protein>
<evidence type="ECO:0000313" key="1">
    <source>
        <dbReference type="EMBL" id="CAB4140667.1"/>
    </source>
</evidence>
<sequence>MELLNPCDQTTYPSYSVAYTGTAGNTTAWLPGPQGVLVWSDQACYVEVGVGAVATTASTPIPAFTPIPFVLDVSTSGAPWRVSAIRVSNDGTIYCKPINRN</sequence>
<organism evidence="1">
    <name type="scientific">uncultured Caudovirales phage</name>
    <dbReference type="NCBI Taxonomy" id="2100421"/>
    <lineage>
        <taxon>Viruses</taxon>
        <taxon>Duplodnaviria</taxon>
        <taxon>Heunggongvirae</taxon>
        <taxon>Uroviricota</taxon>
        <taxon>Caudoviricetes</taxon>
        <taxon>Peduoviridae</taxon>
        <taxon>Maltschvirus</taxon>
        <taxon>Maltschvirus maltsch</taxon>
    </lineage>
</organism>
<name>A0A6J5M5C2_9CAUD</name>
<dbReference type="EMBL" id="LR796372">
    <property type="protein sequence ID" value="CAB4140667.1"/>
    <property type="molecule type" value="Genomic_DNA"/>
</dbReference>
<proteinExistence type="predicted"/>
<accession>A0A6J5M5C2</accession>
<gene>
    <name evidence="1" type="ORF">UFOVP406_49</name>
</gene>